<comment type="caution">
    <text evidence="1">The sequence shown here is derived from an EMBL/GenBank/DDBJ whole genome shotgun (WGS) entry which is preliminary data.</text>
</comment>
<evidence type="ECO:0000313" key="2">
    <source>
        <dbReference type="Proteomes" id="UP000676310"/>
    </source>
</evidence>
<gene>
    <name evidence="1" type="ORF">ALTATR162_LOCUS2356</name>
</gene>
<organism evidence="1 2">
    <name type="scientific">Alternaria atra</name>
    <dbReference type="NCBI Taxonomy" id="119953"/>
    <lineage>
        <taxon>Eukaryota</taxon>
        <taxon>Fungi</taxon>
        <taxon>Dikarya</taxon>
        <taxon>Ascomycota</taxon>
        <taxon>Pezizomycotina</taxon>
        <taxon>Dothideomycetes</taxon>
        <taxon>Pleosporomycetidae</taxon>
        <taxon>Pleosporales</taxon>
        <taxon>Pleosporineae</taxon>
        <taxon>Pleosporaceae</taxon>
        <taxon>Alternaria</taxon>
        <taxon>Alternaria sect. Ulocladioides</taxon>
    </lineage>
</organism>
<reference evidence="1" key="1">
    <citation type="submission" date="2021-05" db="EMBL/GenBank/DDBJ databases">
        <authorList>
            <person name="Stam R."/>
        </authorList>
    </citation>
    <scope>NUCLEOTIDE SEQUENCE</scope>
    <source>
        <strain evidence="1">CS162</strain>
    </source>
</reference>
<evidence type="ECO:0000313" key="1">
    <source>
        <dbReference type="EMBL" id="CAG5149382.1"/>
    </source>
</evidence>
<dbReference type="AlphaFoldDB" id="A0A8J2MX94"/>
<name>A0A8J2MX94_9PLEO</name>
<dbReference type="OrthoDB" id="3660784at2759"/>
<accession>A0A8J2MX94</accession>
<dbReference type="RefSeq" id="XP_043165895.1">
    <property type="nucleotide sequence ID" value="XM_043309960.1"/>
</dbReference>
<dbReference type="EMBL" id="CAJRGZ010000015">
    <property type="protein sequence ID" value="CAG5149382.1"/>
    <property type="molecule type" value="Genomic_DNA"/>
</dbReference>
<keyword evidence="2" id="KW-1185">Reference proteome</keyword>
<dbReference type="GeneID" id="67013792"/>
<proteinExistence type="predicted"/>
<sequence length="162" mass="17981">MKLSVAVREMTPSGAKQVLHTPNRSNLLARPAYGGCRLCGLPGHHSTNISHPAAYRVALFSLIGFWEDIADHVSSLYQYSERFQKAIQTNEPTYAMRLDNRPLKGGDMGFLAHVRGIRAKVNVVLDEEGLSRYERVTKNLEGVFLGGLTLSSLYERSMAMGQ</sequence>
<dbReference type="Proteomes" id="UP000676310">
    <property type="component" value="Unassembled WGS sequence"/>
</dbReference>
<protein>
    <submittedName>
        <fullName evidence="1">Uncharacterized protein</fullName>
    </submittedName>
</protein>